<dbReference type="GO" id="GO:0003824">
    <property type="term" value="F:catalytic activity"/>
    <property type="evidence" value="ECO:0007669"/>
    <property type="project" value="InterPro"/>
</dbReference>
<sequence>MKIILIRPNMGDYRTTDAMPPLAMGILSARALDLGHEIVFYDDRVEAIPDELQADLIALSVETFTARRSYQLADRYRAQGNKVVMGGYHPTFLPDEALLHADSVIIGDAEGSWEALLQDFSQGRLQDRYYGDHSLPLDDYRIDRAIFNGKKYAPVELIQYTRGCRFACDFCSIHGFYRTGVRARPIDQLKAELLTLKPNKFFIFVDDNLFGNRKILESLLAMLKPLKKRWGCQISIDVARNPELLDQLAQAGCRFALIGFESLNAENLKQMGKSWNQAVGDYEQVVKALHSRGISIYGTFVFGYDQDTEATIAQSLDFAMRNKLEIANFNLLTPTPGSKLYDRLASEGRLISPQWWIDADYHYGDPIFYPKKMAAEQLTAQCFLAKKKFYSYPSIIRRLLSFNKPTKWLDKGVALLANIISHREIIRKQGKALGEKE</sequence>
<dbReference type="Pfam" id="PF02310">
    <property type="entry name" value="B12-binding"/>
    <property type="match status" value="1"/>
</dbReference>
<dbReference type="SMART" id="SM00729">
    <property type="entry name" value="Elp3"/>
    <property type="match status" value="1"/>
</dbReference>
<dbReference type="Proteomes" id="UP000373449">
    <property type="component" value="Unassembled WGS sequence"/>
</dbReference>
<evidence type="ECO:0000256" key="3">
    <source>
        <dbReference type="ARBA" id="ARBA00022679"/>
    </source>
</evidence>
<dbReference type="GO" id="GO:0005829">
    <property type="term" value="C:cytosol"/>
    <property type="evidence" value="ECO:0007669"/>
    <property type="project" value="TreeGrafter"/>
</dbReference>
<dbReference type="Gene3D" id="3.80.30.20">
    <property type="entry name" value="tm_1862 like domain"/>
    <property type="match status" value="1"/>
</dbReference>
<evidence type="ECO:0000259" key="9">
    <source>
        <dbReference type="PROSITE" id="PS51918"/>
    </source>
</evidence>
<evidence type="ECO:0000313" key="13">
    <source>
        <dbReference type="Proteomes" id="UP000373449"/>
    </source>
</evidence>
<evidence type="ECO:0000259" key="8">
    <source>
        <dbReference type="PROSITE" id="PS51332"/>
    </source>
</evidence>
<dbReference type="EMBL" id="PDDX01000001">
    <property type="protein sequence ID" value="PHI29089.1"/>
    <property type="molecule type" value="Genomic_DNA"/>
</dbReference>
<evidence type="ECO:0000313" key="10">
    <source>
        <dbReference type="EMBL" id="PHI29089.1"/>
    </source>
</evidence>
<dbReference type="CDD" id="cd02068">
    <property type="entry name" value="radical_SAM_B12_BD"/>
    <property type="match status" value="1"/>
</dbReference>
<keyword evidence="2" id="KW-0489">Methyltransferase</keyword>
<keyword evidence="3" id="KW-0808">Transferase</keyword>
<dbReference type="GO" id="GO:0046872">
    <property type="term" value="F:metal ion binding"/>
    <property type="evidence" value="ECO:0007669"/>
    <property type="project" value="UniProtKB-KW"/>
</dbReference>
<evidence type="ECO:0000256" key="5">
    <source>
        <dbReference type="ARBA" id="ARBA00022723"/>
    </source>
</evidence>
<dbReference type="EMBL" id="CAADJA010000002">
    <property type="protein sequence ID" value="VFS47249.1"/>
    <property type="molecule type" value="Genomic_DNA"/>
</dbReference>
<dbReference type="Proteomes" id="UP000224974">
    <property type="component" value="Unassembled WGS sequence"/>
</dbReference>
<dbReference type="PROSITE" id="PS51918">
    <property type="entry name" value="RADICAL_SAM"/>
    <property type="match status" value="1"/>
</dbReference>
<dbReference type="Pfam" id="PF04055">
    <property type="entry name" value="Radical_SAM"/>
    <property type="match status" value="1"/>
</dbReference>
<dbReference type="STRING" id="1111728.GCA_000427805_00748"/>
<reference evidence="11 13" key="3">
    <citation type="submission" date="2019-03" db="EMBL/GenBank/DDBJ databases">
        <authorList>
            <consortium name="Pathogen Informatics"/>
        </authorList>
    </citation>
    <scope>NUCLEOTIDE SEQUENCE [LARGE SCALE GENOMIC DNA]</scope>
    <source>
        <strain evidence="11 13">NCTC12282</strain>
    </source>
</reference>
<accession>A0A2C6CQZ3</accession>
<dbReference type="GO" id="GO:0031419">
    <property type="term" value="F:cobalamin binding"/>
    <property type="evidence" value="ECO:0007669"/>
    <property type="project" value="InterPro"/>
</dbReference>
<evidence type="ECO:0000313" key="11">
    <source>
        <dbReference type="EMBL" id="VFS47249.1"/>
    </source>
</evidence>
<dbReference type="InterPro" id="IPR034466">
    <property type="entry name" value="Methyltransferase_Class_B"/>
</dbReference>
<dbReference type="AlphaFoldDB" id="A0A2C6CQZ3"/>
<name>A0A2C6CQZ3_9GAMM</name>
<dbReference type="SFLD" id="SFLDG01123">
    <property type="entry name" value="methyltransferase_(Class_B)"/>
    <property type="match status" value="1"/>
</dbReference>
<organism evidence="10 12">
    <name type="scientific">Budvicia aquatica</name>
    <dbReference type="NCBI Taxonomy" id="82979"/>
    <lineage>
        <taxon>Bacteria</taxon>
        <taxon>Pseudomonadati</taxon>
        <taxon>Pseudomonadota</taxon>
        <taxon>Gammaproteobacteria</taxon>
        <taxon>Enterobacterales</taxon>
        <taxon>Budviciaceae</taxon>
        <taxon>Budvicia</taxon>
    </lineage>
</organism>
<evidence type="ECO:0000313" key="12">
    <source>
        <dbReference type="Proteomes" id="UP000224974"/>
    </source>
</evidence>
<dbReference type="SFLD" id="SFLDG01082">
    <property type="entry name" value="B12-binding_domain_containing"/>
    <property type="match status" value="1"/>
</dbReference>
<dbReference type="PROSITE" id="PS51332">
    <property type="entry name" value="B12_BINDING"/>
    <property type="match status" value="1"/>
</dbReference>
<dbReference type="InterPro" id="IPR023404">
    <property type="entry name" value="rSAM_horseshoe"/>
</dbReference>
<dbReference type="InterPro" id="IPR006158">
    <property type="entry name" value="Cobalamin-bd"/>
</dbReference>
<feature type="domain" description="B12-binding" evidence="8">
    <location>
        <begin position="1"/>
        <end position="127"/>
    </location>
</feature>
<keyword evidence="4" id="KW-0949">S-adenosyl-L-methionine</keyword>
<reference evidence="10" key="2">
    <citation type="submission" date="2017-09" db="EMBL/GenBank/DDBJ databases">
        <title>FDA dAtabase for Regulatory Grade micrObial Sequences (FDA-ARGOS): Supporting development and validation of Infectious Disease Dx tests.</title>
        <authorList>
            <person name="Minogue T."/>
            <person name="Wolcott M."/>
            <person name="Wasieloski L."/>
            <person name="Aguilar W."/>
            <person name="Moore D."/>
            <person name="Tallon L.J."/>
            <person name="Sadzewicz L."/>
            <person name="Ott S."/>
            <person name="Zhao X."/>
            <person name="Nagaraj S."/>
            <person name="Vavikolanu K."/>
            <person name="Aluvathingal J."/>
            <person name="Nadendla S."/>
            <person name="Sichtig H."/>
        </authorList>
    </citation>
    <scope>NUCLEOTIDE SEQUENCE</scope>
    <source>
        <strain evidence="10">FDAARGOS_387</strain>
    </source>
</reference>
<keyword evidence="12" id="KW-1185">Reference proteome</keyword>
<evidence type="ECO:0000256" key="1">
    <source>
        <dbReference type="ARBA" id="ARBA00001966"/>
    </source>
</evidence>
<protein>
    <submittedName>
        <fullName evidence="10">B12-binding domain-containing radical SAM protein</fullName>
    </submittedName>
</protein>
<dbReference type="InterPro" id="IPR058240">
    <property type="entry name" value="rSAM_sf"/>
</dbReference>
<evidence type="ECO:0000256" key="4">
    <source>
        <dbReference type="ARBA" id="ARBA00022691"/>
    </source>
</evidence>
<dbReference type="RefSeq" id="WP_029096323.1">
    <property type="nucleotide sequence ID" value="NZ_CAADJA010000002.1"/>
</dbReference>
<evidence type="ECO:0000256" key="6">
    <source>
        <dbReference type="ARBA" id="ARBA00023004"/>
    </source>
</evidence>
<dbReference type="InterPro" id="IPR051198">
    <property type="entry name" value="BchE-like"/>
</dbReference>
<evidence type="ECO:0000256" key="2">
    <source>
        <dbReference type="ARBA" id="ARBA00022603"/>
    </source>
</evidence>
<dbReference type="OrthoDB" id="9801424at2"/>
<dbReference type="SFLD" id="SFLDS00029">
    <property type="entry name" value="Radical_SAM"/>
    <property type="match status" value="1"/>
</dbReference>
<dbReference type="InterPro" id="IPR006638">
    <property type="entry name" value="Elp3/MiaA/NifB-like_rSAM"/>
</dbReference>
<dbReference type="InterPro" id="IPR007197">
    <property type="entry name" value="rSAM"/>
</dbReference>
<keyword evidence="6" id="KW-0408">Iron</keyword>
<proteinExistence type="predicted"/>
<dbReference type="SUPFAM" id="SSF102114">
    <property type="entry name" value="Radical SAM enzymes"/>
    <property type="match status" value="1"/>
</dbReference>
<dbReference type="Gene3D" id="3.40.50.280">
    <property type="entry name" value="Cobalamin-binding domain"/>
    <property type="match status" value="1"/>
</dbReference>
<dbReference type="PANTHER" id="PTHR43409">
    <property type="entry name" value="ANAEROBIC MAGNESIUM-PROTOPORPHYRIN IX MONOMETHYL ESTER CYCLASE-RELATED"/>
    <property type="match status" value="1"/>
</dbReference>
<comment type="cofactor">
    <cofactor evidence="1">
        <name>[4Fe-4S] cluster</name>
        <dbReference type="ChEBI" id="CHEBI:49883"/>
    </cofactor>
</comment>
<reference evidence="12" key="1">
    <citation type="submission" date="2017-09" db="EMBL/GenBank/DDBJ databases">
        <title>FDA dAtabase for Regulatory Grade micrObial Sequences (FDA-ARGOS): Supporting development and validation of Infectious Disease Dx tests.</title>
        <authorList>
            <person name="Minogue T."/>
            <person name="Wolcott M."/>
            <person name="Wasieloski L."/>
            <person name="Aguilar W."/>
            <person name="Moore D."/>
            <person name="Tallon L."/>
            <person name="Sadzewicz L."/>
            <person name="Ott S."/>
            <person name="Zhao X."/>
            <person name="Nagaraj S."/>
            <person name="Vavikolanu K."/>
            <person name="Aluvathingal J."/>
            <person name="Nadendla S."/>
            <person name="Sichtig H."/>
        </authorList>
    </citation>
    <scope>NUCLEOTIDE SEQUENCE [LARGE SCALE GENOMIC DNA]</scope>
    <source>
        <strain evidence="12">FDAARGOS_387</strain>
    </source>
</reference>
<dbReference type="PANTHER" id="PTHR43409:SF7">
    <property type="entry name" value="BLL1977 PROTEIN"/>
    <property type="match status" value="1"/>
</dbReference>
<dbReference type="GO" id="GO:0051539">
    <property type="term" value="F:4 iron, 4 sulfur cluster binding"/>
    <property type="evidence" value="ECO:0007669"/>
    <property type="project" value="UniProtKB-KW"/>
</dbReference>
<keyword evidence="5" id="KW-0479">Metal-binding</keyword>
<keyword evidence="7" id="KW-0411">Iron-sulfur</keyword>
<feature type="domain" description="Radical SAM core" evidence="9">
    <location>
        <begin position="150"/>
        <end position="376"/>
    </location>
</feature>
<gene>
    <name evidence="10" type="ORF">CRN84_07030</name>
    <name evidence="11" type="ORF">NCTC12282_02184</name>
</gene>
<evidence type="ECO:0000256" key="7">
    <source>
        <dbReference type="ARBA" id="ARBA00023014"/>
    </source>
</evidence>